<dbReference type="STRING" id="53326.A0A016VJQ5"/>
<reference evidence="4" key="1">
    <citation type="journal article" date="2015" name="Nat. Genet.">
        <title>The genome and transcriptome of the zoonotic hookworm Ancylostoma ceylanicum identify infection-specific gene families.</title>
        <authorList>
            <person name="Schwarz E.M."/>
            <person name="Hu Y."/>
            <person name="Antoshechkin I."/>
            <person name="Miller M.M."/>
            <person name="Sternberg P.W."/>
            <person name="Aroian R.V."/>
        </authorList>
    </citation>
    <scope>NUCLEOTIDE SEQUENCE</scope>
    <source>
        <strain evidence="4">HY135</strain>
    </source>
</reference>
<dbReference type="CDD" id="cd05380">
    <property type="entry name" value="CAP_euk"/>
    <property type="match status" value="2"/>
</dbReference>
<name>A0A016VJQ5_9BILA</name>
<dbReference type="Gene3D" id="3.40.33.10">
    <property type="entry name" value="CAP"/>
    <property type="match status" value="2"/>
</dbReference>
<dbReference type="SUPFAM" id="SSF55797">
    <property type="entry name" value="PR-1-like"/>
    <property type="match status" value="2"/>
</dbReference>
<sequence>MRAGIRSSTLHQQSKMSDQILAVLVTGGFAAAPDYQCWNFGQQNEIRHQYLTEVNKLRAKIADGTAPNNAGNCPQGKNIYRLDWDCILENLAQDAVDACPTTAPQDTDQYSVVFNETTLTTCNPNPLLKKQMSYWWSEVETVGLDTNVASKDGLKNFAALAHGKATRIGCAQKNCAGKLRMACMVYPKAPATGQPIYELGTGCTDASQCTTYKESKCQQTTKLCRAGYPTNETVAPPPSGDDTSSTATTTTTTPTTTAATTTKPGAVESQHCKGQETMNTDEARDEFLKVHNECRAKVAKGGIRMGNGISSRACPRMKKIPKYDCELEKKAYATASACKSADPETENENWFTTTAATEKDAATKAMESWSSEIATGHMLQATGSQNLLQPSLNIRHFARMVWDLNTQMGCAVKKCSNDWHVVCHYGPGVGRLGSPIYFMGPKACNQCLDKCENDALCLP</sequence>
<comment type="caution">
    <text evidence="3">The sequence shown here is derived from an EMBL/GenBank/DDBJ whole genome shotgun (WGS) entry which is preliminary data.</text>
</comment>
<dbReference type="InterPro" id="IPR014044">
    <property type="entry name" value="CAP_dom"/>
</dbReference>
<dbReference type="Proteomes" id="UP000024635">
    <property type="component" value="Unassembled WGS sequence"/>
</dbReference>
<keyword evidence="4" id="KW-1185">Reference proteome</keyword>
<feature type="domain" description="SCP" evidence="2">
    <location>
        <begin position="282"/>
        <end position="433"/>
    </location>
</feature>
<organism evidence="3 4">
    <name type="scientific">Ancylostoma ceylanicum</name>
    <dbReference type="NCBI Taxonomy" id="53326"/>
    <lineage>
        <taxon>Eukaryota</taxon>
        <taxon>Metazoa</taxon>
        <taxon>Ecdysozoa</taxon>
        <taxon>Nematoda</taxon>
        <taxon>Chromadorea</taxon>
        <taxon>Rhabditida</taxon>
        <taxon>Rhabditina</taxon>
        <taxon>Rhabditomorpha</taxon>
        <taxon>Strongyloidea</taxon>
        <taxon>Ancylostomatidae</taxon>
        <taxon>Ancylostomatinae</taxon>
        <taxon>Ancylostoma</taxon>
    </lineage>
</organism>
<dbReference type="InterPro" id="IPR035940">
    <property type="entry name" value="CAP_sf"/>
</dbReference>
<evidence type="ECO:0000256" key="1">
    <source>
        <dbReference type="SAM" id="MobiDB-lite"/>
    </source>
</evidence>
<feature type="compositionally biased region" description="Low complexity" evidence="1">
    <location>
        <begin position="240"/>
        <end position="266"/>
    </location>
</feature>
<dbReference type="Pfam" id="PF00188">
    <property type="entry name" value="CAP"/>
    <property type="match status" value="2"/>
</dbReference>
<dbReference type="OrthoDB" id="5847754at2759"/>
<gene>
    <name evidence="3" type="primary">Acey_s0009.g461</name>
    <name evidence="3" type="synonym">ASP-s0009.g461</name>
    <name evidence="3" type="ORF">Y032_0009g461</name>
</gene>
<evidence type="ECO:0000259" key="2">
    <source>
        <dbReference type="SMART" id="SM00198"/>
    </source>
</evidence>
<dbReference type="AlphaFoldDB" id="A0A016VJQ5"/>
<dbReference type="InterPro" id="IPR001283">
    <property type="entry name" value="CRISP-related"/>
</dbReference>
<evidence type="ECO:0000313" key="3">
    <source>
        <dbReference type="EMBL" id="EYC26988.1"/>
    </source>
</evidence>
<protein>
    <recommendedName>
        <fullName evidence="2">SCP domain-containing protein</fullName>
    </recommendedName>
</protein>
<dbReference type="SMART" id="SM00198">
    <property type="entry name" value="SCP"/>
    <property type="match status" value="2"/>
</dbReference>
<dbReference type="EMBL" id="JARK01001345">
    <property type="protein sequence ID" value="EYC26988.1"/>
    <property type="molecule type" value="Genomic_DNA"/>
</dbReference>
<accession>A0A016VJQ5</accession>
<dbReference type="PANTHER" id="PTHR10334">
    <property type="entry name" value="CYSTEINE-RICH SECRETORY PROTEIN-RELATED"/>
    <property type="match status" value="1"/>
</dbReference>
<feature type="domain" description="SCP" evidence="2">
    <location>
        <begin position="45"/>
        <end position="193"/>
    </location>
</feature>
<feature type="region of interest" description="Disordered" evidence="1">
    <location>
        <begin position="229"/>
        <end position="277"/>
    </location>
</feature>
<evidence type="ECO:0000313" key="4">
    <source>
        <dbReference type="Proteomes" id="UP000024635"/>
    </source>
</evidence>
<proteinExistence type="predicted"/>